<accession>A0A9D4V0R2</accession>
<dbReference type="PANTHER" id="PTHR46835">
    <property type="entry name" value="BASIC-LEUCINE ZIPPER (BZIP) TRANSCRIPTION FACTOR FAMILY PROTEIN-RELATED"/>
    <property type="match status" value="1"/>
</dbReference>
<feature type="region of interest" description="Disordered" evidence="1">
    <location>
        <begin position="210"/>
        <end position="238"/>
    </location>
</feature>
<dbReference type="SUPFAM" id="SSF57959">
    <property type="entry name" value="Leucine zipper domain"/>
    <property type="match status" value="1"/>
</dbReference>
<sequence length="406" mass="45046">MAKLLEGDSRGFQRGPNGFASRLPPRIPSIPGRALLSSDLGPGIHSGQSFEDLGKGQRQHKRTPSCNMVMQEQPVWLDDLLEDSEGSSKKSSHRRSASDSFTFLENAGSLCTFNNIAEEEFSYTGSFPTEKSKSGNIINSNCLTDLLDEIRQLQDQRNAPISAVPQPAVLRSEVSRLDDTRALSTKSGSTLASNLKGFSAQSVSLPEGKSLEASEAGCHDNTAVDVNSESKKAKRQSAQRSRVRKLQYIAELERIVNALQTQVSSLSPQVLLFQHQRTLLNMDNAALKQEIALCMREKSIKDSQNETLSTEVQRLQRLYELQLLHDTQRQKQQPHRIHRHSSLPTDFGVQLHQYKELTAHPTHSDLAMASPDILPRTSPDMLPRVMEELASMSLDAQGERAPQRGS</sequence>
<feature type="domain" description="BZIP" evidence="2">
    <location>
        <begin position="228"/>
        <end position="286"/>
    </location>
</feature>
<comment type="caution">
    <text evidence="3">The sequence shown here is derived from an EMBL/GenBank/DDBJ whole genome shotgun (WGS) entry which is preliminary data.</text>
</comment>
<dbReference type="GO" id="GO:0003700">
    <property type="term" value="F:DNA-binding transcription factor activity"/>
    <property type="evidence" value="ECO:0007669"/>
    <property type="project" value="InterPro"/>
</dbReference>
<feature type="compositionally biased region" description="Basic and acidic residues" evidence="1">
    <location>
        <begin position="1"/>
        <end position="11"/>
    </location>
</feature>
<evidence type="ECO:0000256" key="1">
    <source>
        <dbReference type="SAM" id="MobiDB-lite"/>
    </source>
</evidence>
<evidence type="ECO:0000313" key="4">
    <source>
        <dbReference type="Proteomes" id="UP000886520"/>
    </source>
</evidence>
<evidence type="ECO:0000313" key="3">
    <source>
        <dbReference type="EMBL" id="KAI5077207.1"/>
    </source>
</evidence>
<organism evidence="3 4">
    <name type="scientific">Adiantum capillus-veneris</name>
    <name type="common">Maidenhair fern</name>
    <dbReference type="NCBI Taxonomy" id="13818"/>
    <lineage>
        <taxon>Eukaryota</taxon>
        <taxon>Viridiplantae</taxon>
        <taxon>Streptophyta</taxon>
        <taxon>Embryophyta</taxon>
        <taxon>Tracheophyta</taxon>
        <taxon>Polypodiopsida</taxon>
        <taxon>Polypodiidae</taxon>
        <taxon>Polypodiales</taxon>
        <taxon>Pteridineae</taxon>
        <taxon>Pteridaceae</taxon>
        <taxon>Vittarioideae</taxon>
        <taxon>Adiantum</taxon>
    </lineage>
</organism>
<dbReference type="Gene3D" id="1.20.5.170">
    <property type="match status" value="1"/>
</dbReference>
<dbReference type="EMBL" id="JABFUD020000007">
    <property type="protein sequence ID" value="KAI5077207.1"/>
    <property type="molecule type" value="Genomic_DNA"/>
</dbReference>
<dbReference type="InterPro" id="IPR004827">
    <property type="entry name" value="bZIP"/>
</dbReference>
<protein>
    <recommendedName>
        <fullName evidence="2">BZIP domain-containing protein</fullName>
    </recommendedName>
</protein>
<feature type="region of interest" description="Disordered" evidence="1">
    <location>
        <begin position="1"/>
        <end position="69"/>
    </location>
</feature>
<dbReference type="OrthoDB" id="1906396at2759"/>
<dbReference type="InterPro" id="IPR046347">
    <property type="entry name" value="bZIP_sf"/>
</dbReference>
<name>A0A9D4V0R2_ADICA</name>
<dbReference type="PANTHER" id="PTHR46835:SF4">
    <property type="entry name" value="B-ZIP PROTEIN"/>
    <property type="match status" value="1"/>
</dbReference>
<reference evidence="3" key="1">
    <citation type="submission" date="2021-01" db="EMBL/GenBank/DDBJ databases">
        <title>Adiantum capillus-veneris genome.</title>
        <authorList>
            <person name="Fang Y."/>
            <person name="Liao Q."/>
        </authorList>
    </citation>
    <scope>NUCLEOTIDE SEQUENCE</scope>
    <source>
        <strain evidence="3">H3</strain>
        <tissue evidence="3">Leaf</tissue>
    </source>
</reference>
<dbReference type="Proteomes" id="UP000886520">
    <property type="component" value="Chromosome 7"/>
</dbReference>
<feature type="region of interest" description="Disordered" evidence="1">
    <location>
        <begin position="360"/>
        <end position="379"/>
    </location>
</feature>
<evidence type="ECO:0000259" key="2">
    <source>
        <dbReference type="SMART" id="SM00338"/>
    </source>
</evidence>
<dbReference type="GO" id="GO:0005634">
    <property type="term" value="C:nucleus"/>
    <property type="evidence" value="ECO:0007669"/>
    <property type="project" value="UniProtKB-ARBA"/>
</dbReference>
<dbReference type="CDD" id="cd14703">
    <property type="entry name" value="bZIP_plant_RF2"/>
    <property type="match status" value="1"/>
</dbReference>
<proteinExistence type="predicted"/>
<dbReference type="AlphaFoldDB" id="A0A9D4V0R2"/>
<dbReference type="InterPro" id="IPR044797">
    <property type="entry name" value="At4g06598-like"/>
</dbReference>
<keyword evidence="4" id="KW-1185">Reference proteome</keyword>
<dbReference type="SMART" id="SM00338">
    <property type="entry name" value="BRLZ"/>
    <property type="match status" value="1"/>
</dbReference>
<dbReference type="InterPro" id="IPR044759">
    <property type="entry name" value="bZIP_RF2"/>
</dbReference>
<gene>
    <name evidence="3" type="ORF">GOP47_0007031</name>
</gene>